<feature type="domain" description="Outer membrane protein beta-barrel" evidence="2">
    <location>
        <begin position="346"/>
        <end position="520"/>
    </location>
</feature>
<dbReference type="Pfam" id="PF13568">
    <property type="entry name" value="OMP_b-brl_2"/>
    <property type="match status" value="1"/>
</dbReference>
<evidence type="ECO:0000259" key="2">
    <source>
        <dbReference type="Pfam" id="PF13568"/>
    </source>
</evidence>
<feature type="compositionally biased region" description="Basic and acidic residues" evidence="1">
    <location>
        <begin position="1"/>
        <end position="15"/>
    </location>
</feature>
<accession>A0A8J3D633</accession>
<protein>
    <recommendedName>
        <fullName evidence="2">Outer membrane protein beta-barrel domain-containing protein</fullName>
    </recommendedName>
</protein>
<feature type="compositionally biased region" description="Basic and acidic residues" evidence="1">
    <location>
        <begin position="128"/>
        <end position="141"/>
    </location>
</feature>
<comment type="caution">
    <text evidence="3">The sequence shown here is derived from an EMBL/GenBank/DDBJ whole genome shotgun (WGS) entry which is preliminary data.</text>
</comment>
<reference evidence="3 4" key="1">
    <citation type="journal article" date="2014" name="Int. J. Syst. Evol. Microbiol.">
        <title>Complete genome sequence of Corynebacterium casei LMG S-19264T (=DSM 44701T), isolated from a smear-ripened cheese.</title>
        <authorList>
            <consortium name="US DOE Joint Genome Institute (JGI-PGF)"/>
            <person name="Walter F."/>
            <person name="Albersmeier A."/>
            <person name="Kalinowski J."/>
            <person name="Ruckert C."/>
        </authorList>
    </citation>
    <scope>NUCLEOTIDE SEQUENCE [LARGE SCALE GENOMIC DNA]</scope>
    <source>
        <strain evidence="3 4">KCTC 12866</strain>
    </source>
</reference>
<gene>
    <name evidence="3" type="ORF">GCM10007390_01970</name>
</gene>
<dbReference type="Proteomes" id="UP000598271">
    <property type="component" value="Unassembled WGS sequence"/>
</dbReference>
<evidence type="ECO:0000256" key="1">
    <source>
        <dbReference type="SAM" id="MobiDB-lite"/>
    </source>
</evidence>
<dbReference type="InterPro" id="IPR025665">
    <property type="entry name" value="Beta-barrel_OMP_2"/>
</dbReference>
<proteinExistence type="predicted"/>
<organism evidence="3 4">
    <name type="scientific">Persicitalea jodogahamensis</name>
    <dbReference type="NCBI Taxonomy" id="402147"/>
    <lineage>
        <taxon>Bacteria</taxon>
        <taxon>Pseudomonadati</taxon>
        <taxon>Bacteroidota</taxon>
        <taxon>Cytophagia</taxon>
        <taxon>Cytophagales</taxon>
        <taxon>Spirosomataceae</taxon>
        <taxon>Persicitalea</taxon>
    </lineage>
</organism>
<keyword evidence="4" id="KW-1185">Reference proteome</keyword>
<feature type="region of interest" description="Disordered" evidence="1">
    <location>
        <begin position="1"/>
        <end position="27"/>
    </location>
</feature>
<dbReference type="AlphaFoldDB" id="A0A8J3D633"/>
<dbReference type="RefSeq" id="WP_189562493.1">
    <property type="nucleotide sequence ID" value="NZ_BMXF01000001.1"/>
</dbReference>
<feature type="compositionally biased region" description="Low complexity" evidence="1">
    <location>
        <begin position="93"/>
        <end position="106"/>
    </location>
</feature>
<evidence type="ECO:0000313" key="4">
    <source>
        <dbReference type="Proteomes" id="UP000598271"/>
    </source>
</evidence>
<dbReference type="EMBL" id="BMXF01000001">
    <property type="protein sequence ID" value="GHB52905.1"/>
    <property type="molecule type" value="Genomic_DNA"/>
</dbReference>
<feature type="region of interest" description="Disordered" evidence="1">
    <location>
        <begin position="82"/>
        <end position="142"/>
    </location>
</feature>
<sequence length="555" mass="59909">MNQPEKHKFEQEWQRAFESAAETPPPSAWDAIEKRLDGEKAVVLPLVWWKNPKVWYAAAAVVALLLVSWPILQTSTEVSERTATQLADKKPSSDSQSSKASSPDMSTPGVVSPDSELASAENLPSGRKTHEPEVKTEKELVEVPSAPVIEPRERIAVGAARQPEAVFSQTPALRFEKSGSFLADSPSVAEKGIRVTTIETPQKKTLSNPTPPLGAFTLGTPTVITITQSTRKIPAGSDPADDMERVIMGSSTVPLRTPTLTQSIAALAPVDELGELNARFHQPSVRNDLAVLEAAAVARPKRSRVREFWAGLGLMPAAFNPKMNVTSAPAAFASANAGRQALSNSSQAQLSYAVQAQAGKQLSKHWSIETGLSYLQGNSTFASDGYVLDAVTSRSSNVLEDALYSNASYNGDYSAAPSTSSSFDKSTGSYIDFDQRTSNDYRYIQLPVQAGYTLNPDGKLNYTVLGGVVANLFLQNELKTQAGYVFANTANDGLYHSLNWSAATGVRVNYRLSDHWNASLTGAYQKAIASILKGDGVLDSRPQLYGMAWGVRYVF</sequence>
<name>A0A8J3D633_9BACT</name>
<evidence type="ECO:0000313" key="3">
    <source>
        <dbReference type="EMBL" id="GHB52905.1"/>
    </source>
</evidence>